<keyword evidence="6" id="KW-1185">Reference proteome</keyword>
<feature type="compositionally biased region" description="Acidic residues" evidence="1">
    <location>
        <begin position="322"/>
        <end position="334"/>
    </location>
</feature>
<evidence type="ECO:0000313" key="3">
    <source>
        <dbReference type="EMBL" id="NYH83587.1"/>
    </source>
</evidence>
<dbReference type="STRING" id="504797.SAMN05421678_104161"/>
<name>A0A1I2PQ11_9ACTN</name>
<dbReference type="InterPro" id="IPR021421">
    <property type="entry name" value="DUF3071"/>
</dbReference>
<dbReference type="EMBL" id="FOOI01000004">
    <property type="protein sequence ID" value="SFG16107.1"/>
    <property type="molecule type" value="Genomic_DNA"/>
</dbReference>
<evidence type="ECO:0000259" key="2">
    <source>
        <dbReference type="Pfam" id="PF11268"/>
    </source>
</evidence>
<dbReference type="InterPro" id="IPR047682">
    <property type="entry name" value="SepH-like"/>
</dbReference>
<dbReference type="NCBIfam" id="NF040712">
    <property type="entry name" value="SepH"/>
    <property type="match status" value="1"/>
</dbReference>
<evidence type="ECO:0000313" key="4">
    <source>
        <dbReference type="EMBL" id="SFG16107.1"/>
    </source>
</evidence>
<accession>A0A1I2PQ11</accession>
<dbReference type="EMBL" id="JACBZA010000001">
    <property type="protein sequence ID" value="NYH83587.1"/>
    <property type="molecule type" value="Genomic_DNA"/>
</dbReference>
<evidence type="ECO:0000313" key="5">
    <source>
        <dbReference type="Proteomes" id="UP000199052"/>
    </source>
</evidence>
<protein>
    <recommendedName>
        <fullName evidence="2">DUF3071 domain-containing protein</fullName>
    </recommendedName>
</protein>
<feature type="compositionally biased region" description="Basic and acidic residues" evidence="1">
    <location>
        <begin position="344"/>
        <end position="356"/>
    </location>
</feature>
<dbReference type="AlphaFoldDB" id="A0A1I2PQ11"/>
<feature type="compositionally biased region" description="Pro residues" evidence="1">
    <location>
        <begin position="197"/>
        <end position="206"/>
    </location>
</feature>
<dbReference type="Pfam" id="PF11268">
    <property type="entry name" value="DUF3071"/>
    <property type="match status" value="1"/>
</dbReference>
<organism evidence="4 5">
    <name type="scientific">Actinopolymorpha cephalotaxi</name>
    <dbReference type="NCBI Taxonomy" id="504797"/>
    <lineage>
        <taxon>Bacteria</taxon>
        <taxon>Bacillati</taxon>
        <taxon>Actinomycetota</taxon>
        <taxon>Actinomycetes</taxon>
        <taxon>Propionibacteriales</taxon>
        <taxon>Actinopolymorphaceae</taxon>
        <taxon>Actinopolymorpha</taxon>
    </lineage>
</organism>
<evidence type="ECO:0000313" key="6">
    <source>
        <dbReference type="Proteomes" id="UP000533017"/>
    </source>
</evidence>
<evidence type="ECO:0000256" key="1">
    <source>
        <dbReference type="SAM" id="MobiDB-lite"/>
    </source>
</evidence>
<sequence length="406" mass="43552">MRDVRLVHLSDDGTHLLLTHEGSGEEFALKIDDRLRGAVVSDRARQGSAPLEKQSRLRPKEIQARLRAGESSESVAAAAEVPIERILRYAGPVLAEREYTAGQARRCALRRNGREGPAQILDEAVGSRLDALGIGRDHATWDAWRTPEGRWAVTVTFAFEGDEHRAMFSYDPLGRVVVTSDAKARALVGEAPMDSIVPPPAAPAAPEPAAEPLSREAHRLRLAPPPAEARPDTEDTIDLSHSIGRQLAAGQGPRAVPADRPSTRGTGNANEPDDLDPDEVPDLNEAPETEPAAASAPADELPPPPAPAAARKAHGTRTEVAPEPEDAEPDEPAEPEVAAASERATGEKDEREHEEQEQQPVPEQPARRRAAEARRRRARAAGGKGKGRSAVPSWDDILFGGGRGSE</sequence>
<feature type="domain" description="DUF3071" evidence="2">
    <location>
        <begin position="1"/>
        <end position="170"/>
    </location>
</feature>
<feature type="compositionally biased region" description="Acidic residues" evidence="1">
    <location>
        <begin position="271"/>
        <end position="288"/>
    </location>
</feature>
<feature type="region of interest" description="Disordered" evidence="1">
    <location>
        <begin position="247"/>
        <end position="406"/>
    </location>
</feature>
<dbReference type="Proteomes" id="UP000199052">
    <property type="component" value="Unassembled WGS sequence"/>
</dbReference>
<proteinExistence type="predicted"/>
<dbReference type="RefSeq" id="WP_175542434.1">
    <property type="nucleotide sequence ID" value="NZ_FOOI01000004.1"/>
</dbReference>
<reference evidence="4 5" key="1">
    <citation type="submission" date="2016-10" db="EMBL/GenBank/DDBJ databases">
        <authorList>
            <person name="de Groot N.N."/>
        </authorList>
    </citation>
    <scope>NUCLEOTIDE SEQUENCE [LARGE SCALE GENOMIC DNA]</scope>
    <source>
        <strain evidence="4 5">CPCC 202808</strain>
    </source>
</reference>
<reference evidence="3 6" key="2">
    <citation type="submission" date="2020-07" db="EMBL/GenBank/DDBJ databases">
        <title>Sequencing the genomes of 1000 actinobacteria strains.</title>
        <authorList>
            <person name="Klenk H.-P."/>
        </authorList>
    </citation>
    <scope>NUCLEOTIDE SEQUENCE [LARGE SCALE GENOMIC DNA]</scope>
    <source>
        <strain evidence="3 6">DSM 45117</strain>
    </source>
</reference>
<feature type="region of interest" description="Disordered" evidence="1">
    <location>
        <begin position="193"/>
        <end position="213"/>
    </location>
</feature>
<feature type="compositionally biased region" description="Low complexity" evidence="1">
    <location>
        <begin position="289"/>
        <end position="299"/>
    </location>
</feature>
<gene>
    <name evidence="3" type="ORF">FHR37_002438</name>
    <name evidence="4" type="ORF">SAMN05421678_104161</name>
</gene>
<dbReference type="Proteomes" id="UP000533017">
    <property type="component" value="Unassembled WGS sequence"/>
</dbReference>